<dbReference type="PANTHER" id="PTHR45640:SF26">
    <property type="entry name" value="RE23625P"/>
    <property type="match status" value="1"/>
</dbReference>
<organism evidence="3 4">
    <name type="scientific">Acropora cervicornis</name>
    <name type="common">Staghorn coral</name>
    <dbReference type="NCBI Taxonomy" id="6130"/>
    <lineage>
        <taxon>Eukaryota</taxon>
        <taxon>Metazoa</taxon>
        <taxon>Cnidaria</taxon>
        <taxon>Anthozoa</taxon>
        <taxon>Hexacorallia</taxon>
        <taxon>Scleractinia</taxon>
        <taxon>Astrocoeniina</taxon>
        <taxon>Acroporidae</taxon>
        <taxon>Acropora</taxon>
    </lineage>
</organism>
<evidence type="ECO:0000313" key="4">
    <source>
        <dbReference type="Proteomes" id="UP001249851"/>
    </source>
</evidence>
<name>A0AAD9QDI6_ACRCE</name>
<evidence type="ECO:0000313" key="3">
    <source>
        <dbReference type="EMBL" id="KAK2559230.1"/>
    </source>
</evidence>
<dbReference type="GO" id="GO:0005634">
    <property type="term" value="C:nucleus"/>
    <property type="evidence" value="ECO:0007669"/>
    <property type="project" value="TreeGrafter"/>
</dbReference>
<dbReference type="InterPro" id="IPR008978">
    <property type="entry name" value="HSP20-like_chaperone"/>
</dbReference>
<accession>A0AAD9QDI6</accession>
<sequence length="299" mass="34718">MIESLEVHSLFESVDGWWNELKTLPTLCDVRLDCGIQIIVTDRISFPFGIFLKNLNGILNPMEMNITLYINAGKHAKGTTQTFTTYFLTNQHILMTGLYTSTRLRHRQSIRDLVNLTPFELDPFQTDPFFQIHDLDFPRIHWPWPHHHLKVPQSSVTRNDKSGYQLSVDVEGFDPKDLSLRLIGRELFVTEHHTCRPGLGKPCFQRKLYWRRTLPQDVDLSSLKATLRESNVLEIDAAKDKAYGDRNIQLGVRERPEHISKRKTENNLEQAQTVTREPTEEEVSVEVVPEDTEDLKRDN</sequence>
<dbReference type="GO" id="GO:0005737">
    <property type="term" value="C:cytoplasm"/>
    <property type="evidence" value="ECO:0007669"/>
    <property type="project" value="TreeGrafter"/>
</dbReference>
<evidence type="ECO:0000259" key="2">
    <source>
        <dbReference type="Pfam" id="PF00011"/>
    </source>
</evidence>
<gene>
    <name evidence="3" type="ORF">P5673_018370</name>
</gene>
<proteinExistence type="predicted"/>
<feature type="compositionally biased region" description="Acidic residues" evidence="1">
    <location>
        <begin position="279"/>
        <end position="293"/>
    </location>
</feature>
<dbReference type="GO" id="GO:0051082">
    <property type="term" value="F:unfolded protein binding"/>
    <property type="evidence" value="ECO:0007669"/>
    <property type="project" value="TreeGrafter"/>
</dbReference>
<dbReference type="AlphaFoldDB" id="A0AAD9QDI6"/>
<keyword evidence="4" id="KW-1185">Reference proteome</keyword>
<reference evidence="3" key="1">
    <citation type="journal article" date="2023" name="G3 (Bethesda)">
        <title>Whole genome assembly and annotation of the endangered Caribbean coral Acropora cervicornis.</title>
        <authorList>
            <person name="Selwyn J.D."/>
            <person name="Vollmer S.V."/>
        </authorList>
    </citation>
    <scope>NUCLEOTIDE SEQUENCE</scope>
    <source>
        <strain evidence="3">K2</strain>
    </source>
</reference>
<dbReference type="GO" id="GO:0009408">
    <property type="term" value="P:response to heat"/>
    <property type="evidence" value="ECO:0007669"/>
    <property type="project" value="TreeGrafter"/>
</dbReference>
<dbReference type="InterPro" id="IPR001436">
    <property type="entry name" value="Alpha-crystallin/sHSP_animal"/>
</dbReference>
<dbReference type="EMBL" id="JARQWQ010000041">
    <property type="protein sequence ID" value="KAK2559230.1"/>
    <property type="molecule type" value="Genomic_DNA"/>
</dbReference>
<dbReference type="Pfam" id="PF00011">
    <property type="entry name" value="HSP20"/>
    <property type="match status" value="1"/>
</dbReference>
<dbReference type="PANTHER" id="PTHR45640">
    <property type="entry name" value="HEAT SHOCK PROTEIN HSP-12.2-RELATED"/>
    <property type="match status" value="1"/>
</dbReference>
<dbReference type="Gene3D" id="2.60.40.790">
    <property type="match status" value="1"/>
</dbReference>
<evidence type="ECO:0000256" key="1">
    <source>
        <dbReference type="SAM" id="MobiDB-lite"/>
    </source>
</evidence>
<dbReference type="Proteomes" id="UP001249851">
    <property type="component" value="Unassembled WGS sequence"/>
</dbReference>
<feature type="region of interest" description="Disordered" evidence="1">
    <location>
        <begin position="259"/>
        <end position="299"/>
    </location>
</feature>
<keyword evidence="3" id="KW-0346">Stress response</keyword>
<dbReference type="CDD" id="cd06526">
    <property type="entry name" value="metazoan_ACD"/>
    <property type="match status" value="1"/>
</dbReference>
<dbReference type="SUPFAM" id="SSF49764">
    <property type="entry name" value="HSP20-like chaperones"/>
    <property type="match status" value="1"/>
</dbReference>
<dbReference type="InterPro" id="IPR002068">
    <property type="entry name" value="A-crystallin/Hsp20_dom"/>
</dbReference>
<dbReference type="GO" id="GO:0042026">
    <property type="term" value="P:protein refolding"/>
    <property type="evidence" value="ECO:0007669"/>
    <property type="project" value="TreeGrafter"/>
</dbReference>
<protein>
    <submittedName>
        <fullName evidence="3">Heat shock protein Hsp-16.48/Hsp-16.49</fullName>
    </submittedName>
</protein>
<comment type="caution">
    <text evidence="3">The sequence shown here is derived from an EMBL/GenBank/DDBJ whole genome shotgun (WGS) entry which is preliminary data.</text>
</comment>
<feature type="domain" description="SHSP" evidence="2">
    <location>
        <begin position="158"/>
        <end position="248"/>
    </location>
</feature>
<reference evidence="3" key="2">
    <citation type="journal article" date="2023" name="Science">
        <title>Genomic signatures of disease resistance in endangered staghorn corals.</title>
        <authorList>
            <person name="Vollmer S.V."/>
            <person name="Selwyn J.D."/>
            <person name="Despard B.A."/>
            <person name="Roesel C.L."/>
        </authorList>
    </citation>
    <scope>NUCLEOTIDE SEQUENCE</scope>
    <source>
        <strain evidence="3">K2</strain>
    </source>
</reference>